<evidence type="ECO:0000313" key="2">
    <source>
        <dbReference type="Proteomes" id="UP001419268"/>
    </source>
</evidence>
<accession>A0AAP0EC79</accession>
<comment type="caution">
    <text evidence="1">The sequence shown here is derived from an EMBL/GenBank/DDBJ whole genome shotgun (WGS) entry which is preliminary data.</text>
</comment>
<reference evidence="1 2" key="1">
    <citation type="submission" date="2024-01" db="EMBL/GenBank/DDBJ databases">
        <title>Genome assemblies of Stephania.</title>
        <authorList>
            <person name="Yang L."/>
        </authorList>
    </citation>
    <scope>NUCLEOTIDE SEQUENCE [LARGE SCALE GENOMIC DNA]</scope>
    <source>
        <strain evidence="1">JXDWG</strain>
        <tissue evidence="1">Leaf</tissue>
    </source>
</reference>
<keyword evidence="2" id="KW-1185">Reference proteome</keyword>
<name>A0AAP0EC79_9MAGN</name>
<organism evidence="1 2">
    <name type="scientific">Stephania cephalantha</name>
    <dbReference type="NCBI Taxonomy" id="152367"/>
    <lineage>
        <taxon>Eukaryota</taxon>
        <taxon>Viridiplantae</taxon>
        <taxon>Streptophyta</taxon>
        <taxon>Embryophyta</taxon>
        <taxon>Tracheophyta</taxon>
        <taxon>Spermatophyta</taxon>
        <taxon>Magnoliopsida</taxon>
        <taxon>Ranunculales</taxon>
        <taxon>Menispermaceae</taxon>
        <taxon>Menispermoideae</taxon>
        <taxon>Cissampelideae</taxon>
        <taxon>Stephania</taxon>
    </lineage>
</organism>
<evidence type="ECO:0000313" key="1">
    <source>
        <dbReference type="EMBL" id="KAK9088878.1"/>
    </source>
</evidence>
<gene>
    <name evidence="1" type="ORF">Scep_027960</name>
</gene>
<sequence length="81" mass="9014">MARYVAAVDHSVENRMNSWKIWELAHHASRGKSSGCCCEQIKLLGGYWKSLWRNVAAHDWREGSVVTCANGWLPGGVQLGS</sequence>
<dbReference type="AlphaFoldDB" id="A0AAP0EC79"/>
<dbReference type="EMBL" id="JBBNAG010000012">
    <property type="protein sequence ID" value="KAK9088878.1"/>
    <property type="molecule type" value="Genomic_DNA"/>
</dbReference>
<proteinExistence type="predicted"/>
<dbReference type="Proteomes" id="UP001419268">
    <property type="component" value="Unassembled WGS sequence"/>
</dbReference>
<protein>
    <submittedName>
        <fullName evidence="1">Uncharacterized protein</fullName>
    </submittedName>
</protein>